<proteinExistence type="predicted"/>
<gene>
    <name evidence="1" type="primary">Dvir\GJ15797</name>
    <name evidence="1" type="ORF">Dvir_GJ15797</name>
</gene>
<evidence type="ECO:0000313" key="2">
    <source>
        <dbReference type="Proteomes" id="UP000008792"/>
    </source>
</evidence>
<dbReference type="Proteomes" id="UP000008792">
    <property type="component" value="Unassembled WGS sequence"/>
</dbReference>
<name>B4M9V6_DROVI</name>
<dbReference type="OMA" id="WKCSFEH"/>
<reference evidence="1 2" key="1">
    <citation type="journal article" date="2007" name="Nature">
        <title>Evolution of genes and genomes on the Drosophila phylogeny.</title>
        <authorList>
            <consortium name="Drosophila 12 Genomes Consortium"/>
            <person name="Clark A.G."/>
            <person name="Eisen M.B."/>
            <person name="Smith D.R."/>
            <person name="Bergman C.M."/>
            <person name="Oliver B."/>
            <person name="Markow T.A."/>
            <person name="Kaufman T.C."/>
            <person name="Kellis M."/>
            <person name="Gelbart W."/>
            <person name="Iyer V.N."/>
            <person name="Pollard D.A."/>
            <person name="Sackton T.B."/>
            <person name="Larracuente A.M."/>
            <person name="Singh N.D."/>
            <person name="Abad J.P."/>
            <person name="Abt D.N."/>
            <person name="Adryan B."/>
            <person name="Aguade M."/>
            <person name="Akashi H."/>
            <person name="Anderson W.W."/>
            <person name="Aquadro C.F."/>
            <person name="Ardell D.H."/>
            <person name="Arguello R."/>
            <person name="Artieri C.G."/>
            <person name="Barbash D.A."/>
            <person name="Barker D."/>
            <person name="Barsanti P."/>
            <person name="Batterham P."/>
            <person name="Batzoglou S."/>
            <person name="Begun D."/>
            <person name="Bhutkar A."/>
            <person name="Blanco E."/>
            <person name="Bosak S.A."/>
            <person name="Bradley R.K."/>
            <person name="Brand A.D."/>
            <person name="Brent M.R."/>
            <person name="Brooks A.N."/>
            <person name="Brown R.H."/>
            <person name="Butlin R.K."/>
            <person name="Caggese C."/>
            <person name="Calvi B.R."/>
            <person name="Bernardo de Carvalho A."/>
            <person name="Caspi A."/>
            <person name="Castrezana S."/>
            <person name="Celniker S.E."/>
            <person name="Chang J.L."/>
            <person name="Chapple C."/>
            <person name="Chatterji S."/>
            <person name="Chinwalla A."/>
            <person name="Civetta A."/>
            <person name="Clifton S.W."/>
            <person name="Comeron J.M."/>
            <person name="Costello J.C."/>
            <person name="Coyne J.A."/>
            <person name="Daub J."/>
            <person name="David R.G."/>
            <person name="Delcher A.L."/>
            <person name="Delehaunty K."/>
            <person name="Do C.B."/>
            <person name="Ebling H."/>
            <person name="Edwards K."/>
            <person name="Eickbush T."/>
            <person name="Evans J.D."/>
            <person name="Filipski A."/>
            <person name="Findeiss S."/>
            <person name="Freyhult E."/>
            <person name="Fulton L."/>
            <person name="Fulton R."/>
            <person name="Garcia A.C."/>
            <person name="Gardiner A."/>
            <person name="Garfield D.A."/>
            <person name="Garvin B.E."/>
            <person name="Gibson G."/>
            <person name="Gilbert D."/>
            <person name="Gnerre S."/>
            <person name="Godfrey J."/>
            <person name="Good R."/>
            <person name="Gotea V."/>
            <person name="Gravely B."/>
            <person name="Greenberg A.J."/>
            <person name="Griffiths-Jones S."/>
            <person name="Gross S."/>
            <person name="Guigo R."/>
            <person name="Gustafson E.A."/>
            <person name="Haerty W."/>
            <person name="Hahn M.W."/>
            <person name="Halligan D.L."/>
            <person name="Halpern A.L."/>
            <person name="Halter G.M."/>
            <person name="Han M.V."/>
            <person name="Heger A."/>
            <person name="Hillier L."/>
            <person name="Hinrichs A.S."/>
            <person name="Holmes I."/>
            <person name="Hoskins R.A."/>
            <person name="Hubisz M.J."/>
            <person name="Hultmark D."/>
            <person name="Huntley M.A."/>
            <person name="Jaffe D.B."/>
            <person name="Jagadeeshan S."/>
            <person name="Jeck W.R."/>
            <person name="Johnson J."/>
            <person name="Jones C.D."/>
            <person name="Jordan W.C."/>
            <person name="Karpen G.H."/>
            <person name="Kataoka E."/>
            <person name="Keightley P.D."/>
            <person name="Kheradpour P."/>
            <person name="Kirkness E.F."/>
            <person name="Koerich L.B."/>
            <person name="Kristiansen K."/>
            <person name="Kudrna D."/>
            <person name="Kulathinal R.J."/>
            <person name="Kumar S."/>
            <person name="Kwok R."/>
            <person name="Lander E."/>
            <person name="Langley C.H."/>
            <person name="Lapoint R."/>
            <person name="Lazzaro B.P."/>
            <person name="Lee S.J."/>
            <person name="Levesque L."/>
            <person name="Li R."/>
            <person name="Lin C.F."/>
            <person name="Lin M.F."/>
            <person name="Lindblad-Toh K."/>
            <person name="Llopart A."/>
            <person name="Long M."/>
            <person name="Low L."/>
            <person name="Lozovsky E."/>
            <person name="Lu J."/>
            <person name="Luo M."/>
            <person name="Machado C.A."/>
            <person name="Makalowski W."/>
            <person name="Marzo M."/>
            <person name="Matsuda M."/>
            <person name="Matzkin L."/>
            <person name="McAllister B."/>
            <person name="McBride C.S."/>
            <person name="McKernan B."/>
            <person name="McKernan K."/>
            <person name="Mendez-Lago M."/>
            <person name="Minx P."/>
            <person name="Mollenhauer M.U."/>
            <person name="Montooth K."/>
            <person name="Mount S.M."/>
            <person name="Mu X."/>
            <person name="Myers E."/>
            <person name="Negre B."/>
            <person name="Newfeld S."/>
            <person name="Nielsen R."/>
            <person name="Noor M.A."/>
            <person name="O'Grady P."/>
            <person name="Pachter L."/>
            <person name="Papaceit M."/>
            <person name="Parisi M.J."/>
            <person name="Parisi M."/>
            <person name="Parts L."/>
            <person name="Pedersen J.S."/>
            <person name="Pesole G."/>
            <person name="Phillippy A.M."/>
            <person name="Ponting C.P."/>
            <person name="Pop M."/>
            <person name="Porcelli D."/>
            <person name="Powell J.R."/>
            <person name="Prohaska S."/>
            <person name="Pruitt K."/>
            <person name="Puig M."/>
            <person name="Quesneville H."/>
            <person name="Ram K.R."/>
            <person name="Rand D."/>
            <person name="Rasmussen M.D."/>
            <person name="Reed L.K."/>
            <person name="Reenan R."/>
            <person name="Reily A."/>
            <person name="Remington K.A."/>
            <person name="Rieger T.T."/>
            <person name="Ritchie M.G."/>
            <person name="Robin C."/>
            <person name="Rogers Y.H."/>
            <person name="Rohde C."/>
            <person name="Rozas J."/>
            <person name="Rubenfield M.J."/>
            <person name="Ruiz A."/>
            <person name="Russo S."/>
            <person name="Salzberg S.L."/>
            <person name="Sanchez-Gracia A."/>
            <person name="Saranga D.J."/>
            <person name="Sato H."/>
            <person name="Schaeffer S.W."/>
            <person name="Schatz M.C."/>
            <person name="Schlenke T."/>
            <person name="Schwartz R."/>
            <person name="Segarra C."/>
            <person name="Singh R.S."/>
            <person name="Sirot L."/>
            <person name="Sirota M."/>
            <person name="Sisneros N.B."/>
            <person name="Smith C.D."/>
            <person name="Smith T.F."/>
            <person name="Spieth J."/>
            <person name="Stage D.E."/>
            <person name="Stark A."/>
            <person name="Stephan W."/>
            <person name="Strausberg R.L."/>
            <person name="Strempel S."/>
            <person name="Sturgill D."/>
            <person name="Sutton G."/>
            <person name="Sutton G.G."/>
            <person name="Tao W."/>
            <person name="Teichmann S."/>
            <person name="Tobari Y.N."/>
            <person name="Tomimura Y."/>
            <person name="Tsolas J.M."/>
            <person name="Valente V.L."/>
            <person name="Venter E."/>
            <person name="Venter J.C."/>
            <person name="Vicario S."/>
            <person name="Vieira F.G."/>
            <person name="Vilella A.J."/>
            <person name="Villasante A."/>
            <person name="Walenz B."/>
            <person name="Wang J."/>
            <person name="Wasserman M."/>
            <person name="Watts T."/>
            <person name="Wilson D."/>
            <person name="Wilson R.K."/>
            <person name="Wing R.A."/>
            <person name="Wolfner M.F."/>
            <person name="Wong A."/>
            <person name="Wong G.K."/>
            <person name="Wu C.I."/>
            <person name="Wu G."/>
            <person name="Yamamoto D."/>
            <person name="Yang H.P."/>
            <person name="Yang S.P."/>
            <person name="Yorke J.A."/>
            <person name="Yoshida K."/>
            <person name="Zdobnov E."/>
            <person name="Zhang P."/>
            <person name="Zhang Y."/>
            <person name="Zimin A.V."/>
            <person name="Baldwin J."/>
            <person name="Abdouelleil A."/>
            <person name="Abdulkadir J."/>
            <person name="Abebe A."/>
            <person name="Abera B."/>
            <person name="Abreu J."/>
            <person name="Acer S.C."/>
            <person name="Aftuck L."/>
            <person name="Alexander A."/>
            <person name="An P."/>
            <person name="Anderson E."/>
            <person name="Anderson S."/>
            <person name="Arachi H."/>
            <person name="Azer M."/>
            <person name="Bachantsang P."/>
            <person name="Barry A."/>
            <person name="Bayul T."/>
            <person name="Berlin A."/>
            <person name="Bessette D."/>
            <person name="Bloom T."/>
            <person name="Blye J."/>
            <person name="Boguslavskiy L."/>
            <person name="Bonnet C."/>
            <person name="Boukhgalter B."/>
            <person name="Bourzgui I."/>
            <person name="Brown A."/>
            <person name="Cahill P."/>
            <person name="Channer S."/>
            <person name="Cheshatsang Y."/>
            <person name="Chuda L."/>
            <person name="Citroen M."/>
            <person name="Collymore A."/>
            <person name="Cooke P."/>
            <person name="Costello M."/>
            <person name="D'Aco K."/>
            <person name="Daza R."/>
            <person name="De Haan G."/>
            <person name="DeGray S."/>
            <person name="DeMaso C."/>
            <person name="Dhargay N."/>
            <person name="Dooley K."/>
            <person name="Dooley E."/>
            <person name="Doricent M."/>
            <person name="Dorje P."/>
            <person name="Dorjee K."/>
            <person name="Dupes A."/>
            <person name="Elong R."/>
            <person name="Falk J."/>
            <person name="Farina A."/>
            <person name="Faro S."/>
            <person name="Ferguson D."/>
            <person name="Fisher S."/>
            <person name="Foley C.D."/>
            <person name="Franke A."/>
            <person name="Friedrich D."/>
            <person name="Gadbois L."/>
            <person name="Gearin G."/>
            <person name="Gearin C.R."/>
            <person name="Giannoukos G."/>
            <person name="Goode T."/>
            <person name="Graham J."/>
            <person name="Grandbois E."/>
            <person name="Grewal S."/>
            <person name="Gyaltsen K."/>
            <person name="Hafez N."/>
            <person name="Hagos B."/>
            <person name="Hall J."/>
            <person name="Henson C."/>
            <person name="Hollinger A."/>
            <person name="Honan T."/>
            <person name="Huard M.D."/>
            <person name="Hughes L."/>
            <person name="Hurhula B."/>
            <person name="Husby M.E."/>
            <person name="Kamat A."/>
            <person name="Kanga B."/>
            <person name="Kashin S."/>
            <person name="Khazanovich D."/>
            <person name="Kisner P."/>
            <person name="Lance K."/>
            <person name="Lara M."/>
            <person name="Lee W."/>
            <person name="Lennon N."/>
            <person name="Letendre F."/>
            <person name="LeVine R."/>
            <person name="Lipovsky A."/>
            <person name="Liu X."/>
            <person name="Liu J."/>
            <person name="Liu S."/>
            <person name="Lokyitsang T."/>
            <person name="Lokyitsang Y."/>
            <person name="Lubonja R."/>
            <person name="Lui A."/>
            <person name="MacDonald P."/>
            <person name="Magnisalis V."/>
            <person name="Maru K."/>
            <person name="Matthews C."/>
            <person name="McCusker W."/>
            <person name="McDonough S."/>
            <person name="Mehta T."/>
            <person name="Meldrim J."/>
            <person name="Meneus L."/>
            <person name="Mihai O."/>
            <person name="Mihalev A."/>
            <person name="Mihova T."/>
            <person name="Mittelman R."/>
            <person name="Mlenga V."/>
            <person name="Montmayeur A."/>
            <person name="Mulrain L."/>
            <person name="Navidi A."/>
            <person name="Naylor J."/>
            <person name="Negash T."/>
            <person name="Nguyen T."/>
            <person name="Nguyen N."/>
            <person name="Nicol R."/>
            <person name="Norbu C."/>
            <person name="Norbu N."/>
            <person name="Novod N."/>
            <person name="O'Neill B."/>
            <person name="Osman S."/>
            <person name="Markiewicz E."/>
            <person name="Oyono O.L."/>
            <person name="Patti C."/>
            <person name="Phunkhang P."/>
            <person name="Pierre F."/>
            <person name="Priest M."/>
            <person name="Raghuraman S."/>
            <person name="Rege F."/>
            <person name="Reyes R."/>
            <person name="Rise C."/>
            <person name="Rogov P."/>
            <person name="Ross K."/>
            <person name="Ryan E."/>
            <person name="Settipalli S."/>
            <person name="Shea T."/>
            <person name="Sherpa N."/>
            <person name="Shi L."/>
            <person name="Shih D."/>
            <person name="Sparrow T."/>
            <person name="Spaulding J."/>
            <person name="Stalker J."/>
            <person name="Stange-Thomann N."/>
            <person name="Stavropoulos S."/>
            <person name="Stone C."/>
            <person name="Strader C."/>
            <person name="Tesfaye S."/>
            <person name="Thomson T."/>
            <person name="Thoulutsang Y."/>
            <person name="Thoulutsang D."/>
            <person name="Topham K."/>
            <person name="Topping I."/>
            <person name="Tsamla T."/>
            <person name="Vassiliev H."/>
            <person name="Vo A."/>
            <person name="Wangchuk T."/>
            <person name="Wangdi T."/>
            <person name="Weiand M."/>
            <person name="Wilkinson J."/>
            <person name="Wilson A."/>
            <person name="Yadav S."/>
            <person name="Young G."/>
            <person name="Yu Q."/>
            <person name="Zembek L."/>
            <person name="Zhong D."/>
            <person name="Zimmer A."/>
            <person name="Zwirko Z."/>
            <person name="Jaffe D.B."/>
            <person name="Alvarez P."/>
            <person name="Brockman W."/>
            <person name="Butler J."/>
            <person name="Chin C."/>
            <person name="Gnerre S."/>
            <person name="Grabherr M."/>
            <person name="Kleber M."/>
            <person name="Mauceli E."/>
            <person name="MacCallum I."/>
        </authorList>
    </citation>
    <scope>NUCLEOTIDE SEQUENCE [LARGE SCALE GENOMIC DNA]</scope>
    <source>
        <strain evidence="2">Tucson 15010-1051.87</strain>
    </source>
</reference>
<dbReference type="HOGENOM" id="CLU_1220801_0_0_1"/>
<dbReference type="STRING" id="7244.B4M9V6"/>
<organism evidence="1 2">
    <name type="scientific">Drosophila virilis</name>
    <name type="common">Fruit fly</name>
    <dbReference type="NCBI Taxonomy" id="7244"/>
    <lineage>
        <taxon>Eukaryota</taxon>
        <taxon>Metazoa</taxon>
        <taxon>Ecdysozoa</taxon>
        <taxon>Arthropoda</taxon>
        <taxon>Hexapoda</taxon>
        <taxon>Insecta</taxon>
        <taxon>Pterygota</taxon>
        <taxon>Neoptera</taxon>
        <taxon>Endopterygota</taxon>
        <taxon>Diptera</taxon>
        <taxon>Brachycera</taxon>
        <taxon>Muscomorpha</taxon>
        <taxon>Ephydroidea</taxon>
        <taxon>Drosophilidae</taxon>
        <taxon>Drosophila</taxon>
    </lineage>
</organism>
<evidence type="ECO:0008006" key="3">
    <source>
        <dbReference type="Google" id="ProtNLM"/>
    </source>
</evidence>
<sequence length="233" mass="26099">MGNSHSNAASSGGSNTTPSGCGCCLSPRPKFSQLLAKLRRTLNRHLRSSKRRGVGCSGGFQRGCSARTALLRPMPRCSSFGSCSTLLMPPKQQKQPTQADNNYAQWKCMFEHTSGKRQLPAAPRPHDISEALSGQTTPRGFPSHTDARRCPQHEELVRQEEPPLYEECVVGDVKVRSRLSFRLPGSSQSSVRRLTARQRAAQAKLEEQLQRELCDLEEYYGGFYYARRNERRI</sequence>
<evidence type="ECO:0000313" key="1">
    <source>
        <dbReference type="EMBL" id="EDW66015.1"/>
    </source>
</evidence>
<dbReference type="PhylomeDB" id="B4M9V6"/>
<dbReference type="KEGG" id="dvi:6634502"/>
<keyword evidence="2" id="KW-1185">Reference proteome</keyword>
<dbReference type="eggNOG" id="ENOG502TBUN">
    <property type="taxonomic scope" value="Eukaryota"/>
</dbReference>
<accession>B4M9V6</accession>
<protein>
    <recommendedName>
        <fullName evidence="3">Protein nullo</fullName>
    </recommendedName>
</protein>
<dbReference type="OrthoDB" id="8002035at2759"/>
<dbReference type="EMBL" id="CH940655">
    <property type="protein sequence ID" value="EDW66015.1"/>
    <property type="molecule type" value="Genomic_DNA"/>
</dbReference>
<dbReference type="InParanoid" id="B4M9V6"/>
<dbReference type="AlphaFoldDB" id="B4M9V6"/>